<reference evidence="5 6" key="1">
    <citation type="submission" date="2017-09" db="EMBL/GenBank/DDBJ databases">
        <title>Depth-based differentiation of microbial function through sediment-hosted aquifers and enrichment of novel symbionts in the deep terrestrial subsurface.</title>
        <authorList>
            <person name="Probst A.J."/>
            <person name="Ladd B."/>
            <person name="Jarett J.K."/>
            <person name="Geller-Mcgrath D.E."/>
            <person name="Sieber C.M."/>
            <person name="Emerson J.B."/>
            <person name="Anantharaman K."/>
            <person name="Thomas B.C."/>
            <person name="Malmstrom R."/>
            <person name="Stieglmeier M."/>
            <person name="Klingl A."/>
            <person name="Woyke T."/>
            <person name="Ryan C.M."/>
            <person name="Banfield J.F."/>
        </authorList>
    </citation>
    <scope>NUCLEOTIDE SEQUENCE [LARGE SCALE GENOMIC DNA]</scope>
    <source>
        <strain evidence="5">CG11_big_fil_rev_8_21_14_0_20_43_7</strain>
    </source>
</reference>
<dbReference type="InterPro" id="IPR003593">
    <property type="entry name" value="AAA+_ATPase"/>
</dbReference>
<evidence type="ECO:0000256" key="3">
    <source>
        <dbReference type="ARBA" id="ARBA00022840"/>
    </source>
</evidence>
<proteinExistence type="predicted"/>
<evidence type="ECO:0000259" key="4">
    <source>
        <dbReference type="PROSITE" id="PS50893"/>
    </source>
</evidence>
<dbReference type="AlphaFoldDB" id="A0A2H0N509"/>
<dbReference type="PROSITE" id="PS50893">
    <property type="entry name" value="ABC_TRANSPORTER_2"/>
    <property type="match status" value="1"/>
</dbReference>
<dbReference type="Gene3D" id="3.40.50.300">
    <property type="entry name" value="P-loop containing nucleotide triphosphate hydrolases"/>
    <property type="match status" value="1"/>
</dbReference>
<dbReference type="GO" id="GO:0005524">
    <property type="term" value="F:ATP binding"/>
    <property type="evidence" value="ECO:0007669"/>
    <property type="project" value="UniProtKB-KW"/>
</dbReference>
<dbReference type="InterPro" id="IPR050763">
    <property type="entry name" value="ABC_transporter_ATP-binding"/>
</dbReference>
<sequence length="271" mass="30734">MSFFSPKERWTSRFFELEHVEGGGENLEIFRNNSMNALEIINFTKKYGDLTAVDGISLTVKPGEFFGFLGKNGAGKTTTISAITGIGTITSGTIQVFGIDVEKDYREARRNIGLCPQEFNVDFWGKVEHTLAYNGGYFGMSKKECATRVEEVLDIFELQAHRKKSFRELSGGLKRRLMLARAMMHDPELLILDEPTAGVDVELRHELWKYLKRINEEGKTIMFTSHYLEEVEALCHRIAIIDGGKIIADAKKEEYTKGGSSLEKKYLELTR</sequence>
<dbReference type="PANTHER" id="PTHR42711:SF15">
    <property type="entry name" value="ABC-TYPE MULTIDRUG TRANSPORT SYSTEM, ATPASE COMPONENT"/>
    <property type="match status" value="1"/>
</dbReference>
<accession>A0A2H0N509</accession>
<evidence type="ECO:0000313" key="6">
    <source>
        <dbReference type="Proteomes" id="UP000229782"/>
    </source>
</evidence>
<gene>
    <name evidence="5" type="ORF">COV60_01605</name>
</gene>
<feature type="domain" description="ABC transporter" evidence="4">
    <location>
        <begin position="38"/>
        <end position="268"/>
    </location>
</feature>
<evidence type="ECO:0000256" key="2">
    <source>
        <dbReference type="ARBA" id="ARBA00022741"/>
    </source>
</evidence>
<dbReference type="Pfam" id="PF00005">
    <property type="entry name" value="ABC_tran"/>
    <property type="match status" value="1"/>
</dbReference>
<comment type="caution">
    <text evidence="5">The sequence shown here is derived from an EMBL/GenBank/DDBJ whole genome shotgun (WGS) entry which is preliminary data.</text>
</comment>
<dbReference type="SMART" id="SM00382">
    <property type="entry name" value="AAA"/>
    <property type="match status" value="1"/>
</dbReference>
<dbReference type="SUPFAM" id="SSF52540">
    <property type="entry name" value="P-loop containing nucleoside triphosphate hydrolases"/>
    <property type="match status" value="1"/>
</dbReference>
<dbReference type="GO" id="GO:0016887">
    <property type="term" value="F:ATP hydrolysis activity"/>
    <property type="evidence" value="ECO:0007669"/>
    <property type="project" value="InterPro"/>
</dbReference>
<dbReference type="PANTHER" id="PTHR42711">
    <property type="entry name" value="ABC TRANSPORTER ATP-BINDING PROTEIN"/>
    <property type="match status" value="1"/>
</dbReference>
<dbReference type="CDD" id="cd03230">
    <property type="entry name" value="ABC_DR_subfamily_A"/>
    <property type="match status" value="1"/>
</dbReference>
<organism evidence="5 6">
    <name type="scientific">Candidatus Magasanikbacteria bacterium CG11_big_fil_rev_8_21_14_0_20_43_7</name>
    <dbReference type="NCBI Taxonomy" id="1974654"/>
    <lineage>
        <taxon>Bacteria</taxon>
        <taxon>Candidatus Magasanikiibacteriota</taxon>
    </lineage>
</organism>
<keyword evidence="1" id="KW-0813">Transport</keyword>
<dbReference type="InterPro" id="IPR027417">
    <property type="entry name" value="P-loop_NTPase"/>
</dbReference>
<dbReference type="InterPro" id="IPR003439">
    <property type="entry name" value="ABC_transporter-like_ATP-bd"/>
</dbReference>
<evidence type="ECO:0000256" key="1">
    <source>
        <dbReference type="ARBA" id="ARBA00022448"/>
    </source>
</evidence>
<keyword evidence="3" id="KW-0067">ATP-binding</keyword>
<keyword evidence="2" id="KW-0547">Nucleotide-binding</keyword>
<dbReference type="EMBL" id="PCWM01000033">
    <property type="protein sequence ID" value="PIR03195.1"/>
    <property type="molecule type" value="Genomic_DNA"/>
</dbReference>
<dbReference type="Proteomes" id="UP000229782">
    <property type="component" value="Unassembled WGS sequence"/>
</dbReference>
<protein>
    <submittedName>
        <fullName evidence="5">ABC transporter</fullName>
    </submittedName>
</protein>
<evidence type="ECO:0000313" key="5">
    <source>
        <dbReference type="EMBL" id="PIR03195.1"/>
    </source>
</evidence>
<name>A0A2H0N509_9BACT</name>